<protein>
    <submittedName>
        <fullName evidence="1">Uncharacterized protein</fullName>
    </submittedName>
</protein>
<comment type="caution">
    <text evidence="1">The sequence shown here is derived from an EMBL/GenBank/DDBJ whole genome shotgun (WGS) entry which is preliminary data.</text>
</comment>
<keyword evidence="2" id="KW-1185">Reference proteome</keyword>
<accession>A0ABS1YY98</accession>
<sequence length="70" mass="8265">MTAIQILLHKEWKKIEADLSSEFSVMVYSKDVDYKSYNVKTNAYKKEDSYISKTAYKETQQYKNGRTNIT</sequence>
<evidence type="ECO:0000313" key="1">
    <source>
        <dbReference type="EMBL" id="MBM0650975.1"/>
    </source>
</evidence>
<evidence type="ECO:0000313" key="2">
    <source>
        <dbReference type="Proteomes" id="UP000603506"/>
    </source>
</evidence>
<dbReference type="EMBL" id="JAEUAH010000013">
    <property type="protein sequence ID" value="MBM0650975.1"/>
    <property type="molecule type" value="Genomic_DNA"/>
</dbReference>
<name>A0ABS1YY98_9FLAO</name>
<organism evidence="1 2">
    <name type="scientific">Capnocytophaga genosp. AHN8471</name>
    <dbReference type="NCBI Taxonomy" id="327574"/>
    <lineage>
        <taxon>Bacteria</taxon>
        <taxon>Pseudomonadati</taxon>
        <taxon>Bacteroidota</taxon>
        <taxon>Flavobacteriia</taxon>
        <taxon>Flavobacteriales</taxon>
        <taxon>Flavobacteriaceae</taxon>
        <taxon>Capnocytophaga</taxon>
    </lineage>
</organism>
<reference evidence="1 2" key="1">
    <citation type="submission" date="2021-01" db="EMBL/GenBank/DDBJ databases">
        <title>Evidence that Capnocytophaga endodontalis is a later homotypic synonym for Capnocytophaga genospecies AHN8471, and request for opinion on proposed recognition of strain AHN8471 as type strain of the species.</title>
        <authorList>
            <person name="Nicholson A.C."/>
            <person name="Hopper C.L."/>
            <person name="Gulvik C.A."/>
            <person name="Mcquiston J.R."/>
            <person name="Lau E.F."/>
        </authorList>
    </citation>
    <scope>NUCLEOTIDE SEQUENCE [LARGE SCALE GENOMIC DNA]</scope>
    <source>
        <strain evidence="1 2">AHN9576</strain>
    </source>
</reference>
<proteinExistence type="predicted"/>
<dbReference type="Proteomes" id="UP000603506">
    <property type="component" value="Unassembled WGS sequence"/>
</dbReference>
<dbReference type="RefSeq" id="WP_203093407.1">
    <property type="nucleotide sequence ID" value="NZ_JAESPH010000004.1"/>
</dbReference>
<gene>
    <name evidence="1" type="ORF">JNB19_09465</name>
</gene>